<dbReference type="Gene3D" id="1.20.120.450">
    <property type="entry name" value="dinb family like domain"/>
    <property type="match status" value="1"/>
</dbReference>
<dbReference type="InterPro" id="IPR024344">
    <property type="entry name" value="MDMPI_metal-binding"/>
</dbReference>
<dbReference type="SUPFAM" id="SSF109854">
    <property type="entry name" value="DinB/YfiT-like putative metalloenzymes"/>
    <property type="match status" value="1"/>
</dbReference>
<evidence type="ECO:0000313" key="4">
    <source>
        <dbReference type="Proteomes" id="UP001501637"/>
    </source>
</evidence>
<dbReference type="EMBL" id="BAAAUG010000162">
    <property type="protein sequence ID" value="GAA3140759.1"/>
    <property type="molecule type" value="Genomic_DNA"/>
</dbReference>
<sequence>MTDLIALDLIALDRTAVQESLRVLRAARDDDWERPSPCAGWTLRDLVAHMTAQHHGFAAAARGAGADRTYWIEPLPGPDPFKLYDESVRHVLAAFAEEGVVERGFTLPEIGGTFPGRIAVGFHFLDYVVHSWDVATTVGVGLDLPGPVVEAALDIARRVPKDPERRGPGAAFAPVRPTPQDASPLQEMLALLGRSPKPHTGEAKR</sequence>
<dbReference type="InterPro" id="IPR017520">
    <property type="entry name" value="CHP03086"/>
</dbReference>
<evidence type="ECO:0000259" key="2">
    <source>
        <dbReference type="Pfam" id="PF11716"/>
    </source>
</evidence>
<dbReference type="Proteomes" id="UP001501637">
    <property type="component" value="Unassembled WGS sequence"/>
</dbReference>
<reference evidence="4" key="1">
    <citation type="journal article" date="2019" name="Int. J. Syst. Evol. Microbiol.">
        <title>The Global Catalogue of Microorganisms (GCM) 10K type strain sequencing project: providing services to taxonomists for standard genome sequencing and annotation.</title>
        <authorList>
            <consortium name="The Broad Institute Genomics Platform"/>
            <consortium name="The Broad Institute Genome Sequencing Center for Infectious Disease"/>
            <person name="Wu L."/>
            <person name="Ma J."/>
        </authorList>
    </citation>
    <scope>NUCLEOTIDE SEQUENCE [LARGE SCALE GENOMIC DNA]</scope>
    <source>
        <strain evidence="4">JCM 9092</strain>
    </source>
</reference>
<dbReference type="NCBIfam" id="TIGR03083">
    <property type="entry name" value="maleylpyruvate isomerase family mycothiol-dependent enzyme"/>
    <property type="match status" value="1"/>
</dbReference>
<dbReference type="InterPro" id="IPR034660">
    <property type="entry name" value="DinB/YfiT-like"/>
</dbReference>
<feature type="region of interest" description="Disordered" evidence="1">
    <location>
        <begin position="160"/>
        <end position="205"/>
    </location>
</feature>
<dbReference type="RefSeq" id="WP_344528287.1">
    <property type="nucleotide sequence ID" value="NZ_BAAAUG010000162.1"/>
</dbReference>
<dbReference type="NCBIfam" id="TIGR03086">
    <property type="entry name" value="TIGR03086 family metal-binding protein"/>
    <property type="match status" value="1"/>
</dbReference>
<protein>
    <submittedName>
        <fullName evidence="3">TIGR03086 family metal-binding protein</fullName>
    </submittedName>
</protein>
<comment type="caution">
    <text evidence="3">The sequence shown here is derived from an EMBL/GenBank/DDBJ whole genome shotgun (WGS) entry which is preliminary data.</text>
</comment>
<proteinExistence type="predicted"/>
<accession>A0ABP6NBU7</accession>
<organism evidence="3 4">
    <name type="scientific">Streptomyces rectiviolaceus</name>
    <dbReference type="NCBI Taxonomy" id="332591"/>
    <lineage>
        <taxon>Bacteria</taxon>
        <taxon>Bacillati</taxon>
        <taxon>Actinomycetota</taxon>
        <taxon>Actinomycetes</taxon>
        <taxon>Kitasatosporales</taxon>
        <taxon>Streptomycetaceae</taxon>
        <taxon>Streptomyces</taxon>
    </lineage>
</organism>
<dbReference type="Pfam" id="PF11716">
    <property type="entry name" value="MDMPI_N"/>
    <property type="match status" value="1"/>
</dbReference>
<feature type="domain" description="Mycothiol-dependent maleylpyruvate isomerase metal-binding" evidence="2">
    <location>
        <begin position="15"/>
        <end position="135"/>
    </location>
</feature>
<evidence type="ECO:0000313" key="3">
    <source>
        <dbReference type="EMBL" id="GAA3140759.1"/>
    </source>
</evidence>
<keyword evidence="4" id="KW-1185">Reference proteome</keyword>
<gene>
    <name evidence="3" type="ORF">GCM10010449_70990</name>
</gene>
<name>A0ABP6NBU7_9ACTN</name>
<evidence type="ECO:0000256" key="1">
    <source>
        <dbReference type="SAM" id="MobiDB-lite"/>
    </source>
</evidence>
<dbReference type="InterPro" id="IPR017517">
    <property type="entry name" value="Maleyloyr_isom"/>
</dbReference>